<dbReference type="AlphaFoldDB" id="A0A847HDU2"/>
<accession>A0A847HDU2</accession>
<comment type="caution">
    <text evidence="1">The sequence shown here is derived from an EMBL/GenBank/DDBJ whole genome shotgun (WGS) entry which is preliminary data.</text>
</comment>
<reference evidence="1 2" key="1">
    <citation type="journal article" date="2020" name="Biotechnol. Biofuels">
        <title>New insights from the biogas microbiome by comprehensive genome-resolved metagenomics of nearly 1600 species originating from multiple anaerobic digesters.</title>
        <authorList>
            <person name="Campanaro S."/>
            <person name="Treu L."/>
            <person name="Rodriguez-R L.M."/>
            <person name="Kovalovszki A."/>
            <person name="Ziels R.M."/>
            <person name="Maus I."/>
            <person name="Zhu X."/>
            <person name="Kougias P.G."/>
            <person name="Basile A."/>
            <person name="Luo G."/>
            <person name="Schluter A."/>
            <person name="Konstantinidis K.T."/>
            <person name="Angelidaki I."/>
        </authorList>
    </citation>
    <scope>NUCLEOTIDE SEQUENCE [LARGE SCALE GENOMIC DNA]</scope>
    <source>
        <strain evidence="1">AS06rmzACSIP_235</strain>
    </source>
</reference>
<organism evidence="1 2">
    <name type="scientific">Corynebacterium marinum</name>
    <dbReference type="NCBI Taxonomy" id="349751"/>
    <lineage>
        <taxon>Bacteria</taxon>
        <taxon>Bacillati</taxon>
        <taxon>Actinomycetota</taxon>
        <taxon>Actinomycetes</taxon>
        <taxon>Mycobacteriales</taxon>
        <taxon>Corynebacteriaceae</taxon>
        <taxon>Corynebacterium</taxon>
    </lineage>
</organism>
<protein>
    <submittedName>
        <fullName evidence="1">RNA polymerase subunit sigma</fullName>
    </submittedName>
</protein>
<gene>
    <name evidence="1" type="ORF">GX570_09110</name>
</gene>
<dbReference type="Proteomes" id="UP000523614">
    <property type="component" value="Unassembled WGS sequence"/>
</dbReference>
<name>A0A847HDU2_9CORY</name>
<sequence>MSDIELASRFEEEALPLLDQLYGGALRMTRNPA</sequence>
<evidence type="ECO:0000313" key="1">
    <source>
        <dbReference type="EMBL" id="NLF91486.1"/>
    </source>
</evidence>
<proteinExistence type="predicted"/>
<dbReference type="EMBL" id="JAAYYP010000323">
    <property type="protein sequence ID" value="NLF91486.1"/>
    <property type="molecule type" value="Genomic_DNA"/>
</dbReference>
<evidence type="ECO:0000313" key="2">
    <source>
        <dbReference type="Proteomes" id="UP000523614"/>
    </source>
</evidence>
<feature type="non-terminal residue" evidence="1">
    <location>
        <position position="33"/>
    </location>
</feature>